<dbReference type="SUPFAM" id="SSF53613">
    <property type="entry name" value="Ribokinase-like"/>
    <property type="match status" value="1"/>
</dbReference>
<accession>H2J7B5</accession>
<proteinExistence type="predicted"/>
<dbReference type="eggNOG" id="COG0351">
    <property type="taxonomic scope" value="Bacteria"/>
</dbReference>
<dbReference type="AlphaFoldDB" id="H2J7B5"/>
<evidence type="ECO:0000313" key="3">
    <source>
        <dbReference type="EMBL" id="AEX85307.1"/>
    </source>
</evidence>
<dbReference type="Proteomes" id="UP000007161">
    <property type="component" value="Chromosome"/>
</dbReference>
<gene>
    <name evidence="3" type="ordered locus">Marpi_0891</name>
</gene>
<dbReference type="RefSeq" id="WP_014296379.1">
    <property type="nucleotide sequence ID" value="NC_016751.1"/>
</dbReference>
<dbReference type="Pfam" id="PF08543">
    <property type="entry name" value="Phos_pyr_kin"/>
    <property type="match status" value="2"/>
</dbReference>
<dbReference type="Pfam" id="PF10120">
    <property type="entry name" value="ThiN"/>
    <property type="match status" value="1"/>
</dbReference>
<evidence type="ECO:0000259" key="2">
    <source>
        <dbReference type="Pfam" id="PF10120"/>
    </source>
</evidence>
<dbReference type="eggNOG" id="COG1992">
    <property type="taxonomic scope" value="Bacteria"/>
</dbReference>
<sequence>MLIFSAFDPSGGAGITQDISIMKLFKINPISVISAYTIQNTEIFKKIEFRSSFEEFELFKNISIIKAGMANAEQIKLLREKYPEAKIIWNPIIKTSTNFNIISPEEVNEGSKYVDLIIMNSEEFQLTNPLCETIITGGHKNSEKIEVIYKNKTFFSKRYEKSLHGTGCVFSSLISAHIYMKYSVEEAIIASLNYMDKLVLNSIKFVQTENLLYEAHKGYIIEELWKIKPQIIELGKYTIPEVGQNIVYALPFASNENEVGKFPGRIHKLENEINFIHEPAFFGKSHMARAVIATMKYFPWIRSAMNIRYEKIYIEKAKELGYKTYYLDRNNEPVEIQSKEGHSIPYGLSNIYNETNSPIDFVWDDGFFGKEAMIRVFGRTPTEVIKKVKDIVL</sequence>
<protein>
    <recommendedName>
        <fullName evidence="5">Hydroxymethylpyrimidine/phosphomethylpyrimidine kinase</fullName>
    </recommendedName>
</protein>
<dbReference type="InterPro" id="IPR036409">
    <property type="entry name" value="Aldolase_II/adducin_N_sf"/>
</dbReference>
<evidence type="ECO:0008006" key="5">
    <source>
        <dbReference type="Google" id="ProtNLM"/>
    </source>
</evidence>
<feature type="domain" description="Pyridoxamine kinase/Phosphomethylpyrimidine kinase" evidence="1">
    <location>
        <begin position="132"/>
        <end position="206"/>
    </location>
</feature>
<dbReference type="Gene3D" id="3.40.1190.20">
    <property type="match status" value="2"/>
</dbReference>
<dbReference type="KEGG" id="mpz:Marpi_0891"/>
<dbReference type="HOGENOM" id="CLU_035788_0_0_0"/>
<keyword evidence="4" id="KW-1185">Reference proteome</keyword>
<feature type="domain" description="Pyridoxamine kinase/Phosphomethylpyrimidine kinase" evidence="1">
    <location>
        <begin position="8"/>
        <end position="124"/>
    </location>
</feature>
<dbReference type="STRING" id="443254.Marpi_0891"/>
<dbReference type="Gene3D" id="3.40.225.10">
    <property type="entry name" value="Class II aldolase/adducin N-terminal domain"/>
    <property type="match status" value="1"/>
</dbReference>
<dbReference type="EMBL" id="CP003257">
    <property type="protein sequence ID" value="AEX85307.1"/>
    <property type="molecule type" value="Genomic_DNA"/>
</dbReference>
<dbReference type="PANTHER" id="PTHR40730:SF4">
    <property type="entry name" value="TRANSCRIPTIONAL REGULATOR"/>
    <property type="match status" value="1"/>
</dbReference>
<name>H2J7B5_MARPK</name>
<evidence type="ECO:0000313" key="4">
    <source>
        <dbReference type="Proteomes" id="UP000007161"/>
    </source>
</evidence>
<reference evidence="3 4" key="1">
    <citation type="journal article" date="2012" name="J. Bacteriol.">
        <title>Complete Genome Sequence of the Thermophilic, Piezophilic, Heterotrophic Bacterium Marinitoga piezophila KA3.</title>
        <authorList>
            <person name="Lucas S."/>
            <person name="Han J."/>
            <person name="Lapidus A."/>
            <person name="Cheng J.F."/>
            <person name="Goodwin L.A."/>
            <person name="Pitluck S."/>
            <person name="Peters L."/>
            <person name="Mikhailova N."/>
            <person name="Teshima H."/>
            <person name="Detter J.C."/>
            <person name="Han C."/>
            <person name="Tapia R."/>
            <person name="Land M."/>
            <person name="Hauser L."/>
            <person name="Kyrpides N.C."/>
            <person name="Ivanova N."/>
            <person name="Pagani I."/>
            <person name="Vannier P."/>
            <person name="Oger P."/>
            <person name="Bartlett D.H."/>
            <person name="Noll K.M."/>
            <person name="Woyke T."/>
            <person name="Jebbar M."/>
        </authorList>
    </citation>
    <scope>NUCLEOTIDE SEQUENCE [LARGE SCALE GENOMIC DNA]</scope>
    <source>
        <strain evidence="4">DSM 14283 / JCM 11233 / KA3</strain>
    </source>
</reference>
<dbReference type="InterPro" id="IPR019293">
    <property type="entry name" value="ThiN"/>
</dbReference>
<dbReference type="PANTHER" id="PTHR40730">
    <property type="entry name" value="TRANSCRIPTIONAL REGULATOR PROTEIN-LIKE PROTEIN"/>
    <property type="match status" value="1"/>
</dbReference>
<organism evidence="3 4">
    <name type="scientific">Marinitoga piezophila (strain DSM 14283 / JCM 11233 / KA3)</name>
    <dbReference type="NCBI Taxonomy" id="443254"/>
    <lineage>
        <taxon>Bacteria</taxon>
        <taxon>Thermotogati</taxon>
        <taxon>Thermotogota</taxon>
        <taxon>Thermotogae</taxon>
        <taxon>Petrotogales</taxon>
        <taxon>Petrotogaceae</taxon>
        <taxon>Marinitoga</taxon>
    </lineage>
</organism>
<feature type="domain" description="Thiamine-phosphate synthase ThiN" evidence="2">
    <location>
        <begin position="238"/>
        <end position="389"/>
    </location>
</feature>
<dbReference type="InterPro" id="IPR013749">
    <property type="entry name" value="PM/HMP-P_kinase-1"/>
</dbReference>
<dbReference type="InterPro" id="IPR029056">
    <property type="entry name" value="Ribokinase-like"/>
</dbReference>
<reference evidence="4" key="2">
    <citation type="submission" date="2012-01" db="EMBL/GenBank/DDBJ databases">
        <title>Complete sequence of chromosome of Marinitoga piezophila KA3.</title>
        <authorList>
            <person name="Lucas S."/>
            <person name="Han J."/>
            <person name="Lapidus A."/>
            <person name="Cheng J.-F."/>
            <person name="Goodwin L."/>
            <person name="Pitluck S."/>
            <person name="Peters L."/>
            <person name="Mikhailova N."/>
            <person name="Teshima H."/>
            <person name="Detter J.C."/>
            <person name="Han C."/>
            <person name="Tapia R."/>
            <person name="Land M."/>
            <person name="Hauser L."/>
            <person name="Kyrpides N."/>
            <person name="Ivanova N."/>
            <person name="Pagani I."/>
            <person name="Jebbar M."/>
            <person name="Vannier P."/>
            <person name="Oger P."/>
            <person name="Cario A."/>
            <person name="Bartlett D."/>
            <person name="Noll K.M."/>
            <person name="Woyke T."/>
        </authorList>
    </citation>
    <scope>NUCLEOTIDE SEQUENCE [LARGE SCALE GENOMIC DNA]</scope>
    <source>
        <strain evidence="4">DSM 14283 / JCM 11233 / KA3</strain>
    </source>
</reference>
<dbReference type="SUPFAM" id="SSF53639">
    <property type="entry name" value="AraD/HMP-PK domain-like"/>
    <property type="match status" value="1"/>
</dbReference>
<evidence type="ECO:0000259" key="1">
    <source>
        <dbReference type="Pfam" id="PF08543"/>
    </source>
</evidence>